<evidence type="ECO:0000256" key="1">
    <source>
        <dbReference type="SAM" id="MobiDB-lite"/>
    </source>
</evidence>
<dbReference type="Proteomes" id="UP000008312">
    <property type="component" value="Unassembled WGS sequence"/>
</dbReference>
<name>D8MBC4_BLAHO</name>
<gene>
    <name evidence="2" type="ORF">GSBLH_T00006913001</name>
</gene>
<protein>
    <submittedName>
        <fullName evidence="2">Uncharacterized protein</fullName>
    </submittedName>
</protein>
<dbReference type="RefSeq" id="XP_012899411.1">
    <property type="nucleotide sequence ID" value="XM_013043957.1"/>
</dbReference>
<dbReference type="PANTHER" id="PTHR48287">
    <property type="entry name" value="ARM REPEAT SUPERFAMILY PROTEIN"/>
    <property type="match status" value="1"/>
</dbReference>
<dbReference type="GeneID" id="24923037"/>
<dbReference type="AlphaFoldDB" id="D8MBC4"/>
<dbReference type="Gene3D" id="1.25.10.10">
    <property type="entry name" value="Leucine-rich Repeat Variant"/>
    <property type="match status" value="1"/>
</dbReference>
<dbReference type="InterPro" id="IPR016024">
    <property type="entry name" value="ARM-type_fold"/>
</dbReference>
<dbReference type="EMBL" id="FN668691">
    <property type="protein sequence ID" value="CBK25363.2"/>
    <property type="molecule type" value="Genomic_DNA"/>
</dbReference>
<evidence type="ECO:0000313" key="2">
    <source>
        <dbReference type="EMBL" id="CBK25363.2"/>
    </source>
</evidence>
<dbReference type="InParanoid" id="D8MBC4"/>
<feature type="region of interest" description="Disordered" evidence="1">
    <location>
        <begin position="415"/>
        <end position="446"/>
    </location>
</feature>
<dbReference type="OrthoDB" id="2192888at2759"/>
<organism evidence="2">
    <name type="scientific">Blastocystis hominis</name>
    <dbReference type="NCBI Taxonomy" id="12968"/>
    <lineage>
        <taxon>Eukaryota</taxon>
        <taxon>Sar</taxon>
        <taxon>Stramenopiles</taxon>
        <taxon>Bigyra</taxon>
        <taxon>Opalozoa</taxon>
        <taxon>Opalinata</taxon>
        <taxon>Blastocystidae</taxon>
        <taxon>Blastocystis</taxon>
    </lineage>
</organism>
<evidence type="ECO:0000313" key="3">
    <source>
        <dbReference type="Proteomes" id="UP000008312"/>
    </source>
</evidence>
<proteinExistence type="predicted"/>
<feature type="compositionally biased region" description="Basic and acidic residues" evidence="1">
    <location>
        <begin position="419"/>
        <end position="428"/>
    </location>
</feature>
<dbReference type="InterPro" id="IPR052087">
    <property type="entry name" value="RRP12"/>
</dbReference>
<keyword evidence="3" id="KW-1185">Reference proteome</keyword>
<dbReference type="PANTHER" id="PTHR48287:SF1">
    <property type="entry name" value="ARM REPEAT SUPERFAMILY PROTEIN"/>
    <property type="match status" value="1"/>
</dbReference>
<dbReference type="SUPFAM" id="SSF48371">
    <property type="entry name" value="ARM repeat"/>
    <property type="match status" value="1"/>
</dbReference>
<reference evidence="2" key="1">
    <citation type="submission" date="2010-02" db="EMBL/GenBank/DDBJ databases">
        <title>Sequencing and annotation of the Blastocystis hominis genome.</title>
        <authorList>
            <person name="Wincker P."/>
        </authorList>
    </citation>
    <scope>NUCLEOTIDE SEQUENCE</scope>
    <source>
        <strain evidence="2">Singapore isolate B</strain>
    </source>
</reference>
<dbReference type="InterPro" id="IPR011989">
    <property type="entry name" value="ARM-like"/>
</dbReference>
<sequence length="468" mass="51998">MPNEQSLPYLTLFASSRAPRPSIEQSQSALQALRSASESFLKAIIALYRRSHGASDQEIVPTSGVAKNADRFMALTLRSVLQTLFGVAPPAVISQFFARSLASLQQSIDQNPTLSLDLLAEAGVFSALIPWIASEEVPAALSYLMETAPKIRAVAFQNRSSRSFVLLCEYHAELLFETNRVDAISTELLDRLLSSVVNVRFDYLTALHSLWSHLSPQNKDHMQLIVQVLPRLILCIKDANQSVRTLSFKILLSLSDVMASSTANLVQPTGEEVPASLSEYFRILMGGLSATSGRMQSASLMCISCVLFHHRSNEAIVPLMRDAMHITYGLLESKNREVAKACFGLIRTCVKVLPEEIVREEMHEAIGALQPWSNAHYGNFKLRVKAIFELILRRLGKQTMESLLTEEEKAMLDPILGGKKPDKEKTDEELVEEMEREGEQMELTSDDEVEVMEIDENGNVRMKGGSGL</sequence>
<accession>D8MBC4</accession>